<protein>
    <submittedName>
        <fullName evidence="5">Excisionase family DNA binding protein</fullName>
    </submittedName>
</protein>
<proteinExistence type="predicted"/>
<dbReference type="PROSITE" id="PS51736">
    <property type="entry name" value="RECOMBINASES_3"/>
    <property type="match status" value="1"/>
</dbReference>
<evidence type="ECO:0000256" key="3">
    <source>
        <dbReference type="ARBA" id="ARBA00023172"/>
    </source>
</evidence>
<dbReference type="InterPro" id="IPR051491">
    <property type="entry name" value="Recombinase/Transposase-rel"/>
</dbReference>
<evidence type="ECO:0000259" key="4">
    <source>
        <dbReference type="PROSITE" id="PS51736"/>
    </source>
</evidence>
<dbReference type="AlphaFoldDB" id="A0A7J9RYS0"/>
<dbReference type="Gene3D" id="1.10.287.2170">
    <property type="match status" value="1"/>
</dbReference>
<dbReference type="InterPro" id="IPR009061">
    <property type="entry name" value="DNA-bd_dom_put_sf"/>
</dbReference>
<dbReference type="SUPFAM" id="SSF46955">
    <property type="entry name" value="Putative DNA-binding domain"/>
    <property type="match status" value="1"/>
</dbReference>
<dbReference type="InterPro" id="IPR036162">
    <property type="entry name" value="Resolvase-like_N_sf"/>
</dbReference>
<dbReference type="CDD" id="cd04762">
    <property type="entry name" value="HTH_MerR-trunc"/>
    <property type="match status" value="1"/>
</dbReference>
<dbReference type="InterPro" id="IPR006119">
    <property type="entry name" value="Resolv_N"/>
</dbReference>
<dbReference type="InterPro" id="IPR041657">
    <property type="entry name" value="HTH_17"/>
</dbReference>
<sequence>MTPSEVAEIFGISRSGVIKWIREGKIKAIEINGRWRIPYSEVERLISGKEKVRQVAIYARVSSNTQKDDLERQSNALKEWVKKTFGDVMIIEIKDIDSGLKEDRRGLKKLIELAKRRQINTIVVAYKDRLTRFGFEYLVELFKAYGVDIIVSFQEEPKDYMQELVEDFVEIVKSFASRIYSHRSHKYEKVVKCVEDIEKDC</sequence>
<evidence type="ECO:0000313" key="6">
    <source>
        <dbReference type="Proteomes" id="UP000582213"/>
    </source>
</evidence>
<dbReference type="EMBL" id="JACHFY010000058">
    <property type="protein sequence ID" value="MBB5255250.1"/>
    <property type="molecule type" value="Genomic_DNA"/>
</dbReference>
<accession>A0A7J9RYS0</accession>
<dbReference type="GO" id="GO:0015074">
    <property type="term" value="P:DNA integration"/>
    <property type="evidence" value="ECO:0007669"/>
    <property type="project" value="UniProtKB-KW"/>
</dbReference>
<keyword evidence="2" id="KW-0238">DNA-binding</keyword>
<dbReference type="NCBIfam" id="NF033518">
    <property type="entry name" value="transpos_IS607"/>
    <property type="match status" value="1"/>
</dbReference>
<dbReference type="Pfam" id="PF00239">
    <property type="entry name" value="Resolvase"/>
    <property type="match status" value="1"/>
</dbReference>
<dbReference type="GO" id="GO:0003677">
    <property type="term" value="F:DNA binding"/>
    <property type="evidence" value="ECO:0007669"/>
    <property type="project" value="UniProtKB-KW"/>
</dbReference>
<feature type="domain" description="Resolvase/invertase-type recombinase catalytic" evidence="4">
    <location>
        <begin position="54"/>
        <end position="201"/>
    </location>
</feature>
<dbReference type="NCBIfam" id="TIGR01764">
    <property type="entry name" value="excise"/>
    <property type="match status" value="1"/>
</dbReference>
<dbReference type="GO" id="GO:0000150">
    <property type="term" value="F:DNA strand exchange activity"/>
    <property type="evidence" value="ECO:0007669"/>
    <property type="project" value="InterPro"/>
</dbReference>
<gene>
    <name evidence="5" type="ORF">HNQ62_003025</name>
</gene>
<dbReference type="Pfam" id="PF12728">
    <property type="entry name" value="HTH_17"/>
    <property type="match status" value="1"/>
</dbReference>
<dbReference type="FunFam" id="3.40.50.1390:FF:000002">
    <property type="entry name" value="ORF1 in transposon ISC1904"/>
    <property type="match status" value="1"/>
</dbReference>
<keyword evidence="3" id="KW-0233">DNA recombination</keyword>
<keyword evidence="1" id="KW-0229">DNA integration</keyword>
<evidence type="ECO:0000256" key="1">
    <source>
        <dbReference type="ARBA" id="ARBA00022908"/>
    </source>
</evidence>
<dbReference type="Proteomes" id="UP000582213">
    <property type="component" value="Unassembled WGS sequence"/>
</dbReference>
<evidence type="ECO:0000256" key="2">
    <source>
        <dbReference type="ARBA" id="ARBA00023125"/>
    </source>
</evidence>
<name>A0A7J9RYS0_SULOH</name>
<dbReference type="CDD" id="cd03769">
    <property type="entry name" value="SR_IS607_transposase_like"/>
    <property type="match status" value="1"/>
</dbReference>
<dbReference type="SMART" id="SM00857">
    <property type="entry name" value="Resolvase"/>
    <property type="match status" value="1"/>
</dbReference>
<evidence type="ECO:0000313" key="5">
    <source>
        <dbReference type="EMBL" id="MBB5255250.1"/>
    </source>
</evidence>
<dbReference type="InterPro" id="IPR041718">
    <property type="entry name" value="IS607_transposase-like"/>
</dbReference>
<reference evidence="5 6" key="1">
    <citation type="submission" date="2020-08" db="EMBL/GenBank/DDBJ databases">
        <title>Genomic Encyclopedia of Type Strains, Phase IV (KMG-IV): sequencing the most valuable type-strain genomes for metagenomic binning, comparative biology and taxonomic classification.</title>
        <authorList>
            <person name="Goeker M."/>
        </authorList>
    </citation>
    <scope>NUCLEOTIDE SEQUENCE [LARGE SCALE GENOMIC DNA]</scope>
    <source>
        <strain evidence="5 6">DSM 12421</strain>
    </source>
</reference>
<dbReference type="PANTHER" id="PTHR36172:SF1">
    <property type="entry name" value="RESOLVASE-RELATED"/>
    <property type="match status" value="1"/>
</dbReference>
<dbReference type="PROSITE" id="PS00397">
    <property type="entry name" value="RECOMBINASES_1"/>
    <property type="match status" value="1"/>
</dbReference>
<organism evidence="5 6">
    <name type="scientific">Sulfurisphaera ohwakuensis</name>
    <dbReference type="NCBI Taxonomy" id="69656"/>
    <lineage>
        <taxon>Archaea</taxon>
        <taxon>Thermoproteota</taxon>
        <taxon>Thermoprotei</taxon>
        <taxon>Sulfolobales</taxon>
        <taxon>Sulfolobaceae</taxon>
        <taxon>Sulfurisphaera</taxon>
    </lineage>
</organism>
<dbReference type="SUPFAM" id="SSF53041">
    <property type="entry name" value="Resolvase-like"/>
    <property type="match status" value="1"/>
</dbReference>
<comment type="caution">
    <text evidence="5">The sequence shown here is derived from an EMBL/GenBank/DDBJ whole genome shotgun (WGS) entry which is preliminary data.</text>
</comment>
<dbReference type="InterPro" id="IPR048046">
    <property type="entry name" value="Transpos_IS607"/>
</dbReference>
<dbReference type="Gene3D" id="3.40.50.1390">
    <property type="entry name" value="Resolvase, N-terminal catalytic domain"/>
    <property type="match status" value="1"/>
</dbReference>
<dbReference type="InterPro" id="IPR006118">
    <property type="entry name" value="Recombinase_CS"/>
</dbReference>
<dbReference type="PANTHER" id="PTHR36172">
    <property type="match status" value="1"/>
</dbReference>
<dbReference type="InterPro" id="IPR010093">
    <property type="entry name" value="SinI_DNA-bd"/>
</dbReference>